<evidence type="ECO:0000313" key="11">
    <source>
        <dbReference type="Proteomes" id="UP000317550"/>
    </source>
</evidence>
<evidence type="ECO:0000313" key="10">
    <source>
        <dbReference type="EMBL" id="QDQ27891.1"/>
    </source>
</evidence>
<dbReference type="NCBIfam" id="TIGR03461">
    <property type="entry name" value="pabC_Proteo"/>
    <property type="match status" value="1"/>
</dbReference>
<sequence length="278" mass="30075">MHDILVDGIAPATVSPRDRGLAYGDGVFRTLRCQEGRLLAWPRHYRKLQADCAVLGLDCPSEARWLADIAQLAPTTAAIKLTVTRGVGARGYACDPAAPVTRLVQAGPLPDYSAVQRQGARVRLCDWLLGSQPGLAGVKHLNRLDQVMARREWQDPTIFDGLMRNGRDELVEGVISNVFLLRGDCLLTHPLTDCGVAGVLRELVLEVAAAQGLQVLLQAFDLTALTHADALLLSNSLAGVLPVAQCGSMSWHDFRIAERLNLAISRIAFEESLPCSPA</sequence>
<dbReference type="GO" id="GO:0030170">
    <property type="term" value="F:pyridoxal phosphate binding"/>
    <property type="evidence" value="ECO:0007669"/>
    <property type="project" value="InterPro"/>
</dbReference>
<dbReference type="InterPro" id="IPR001544">
    <property type="entry name" value="Aminotrans_IV"/>
</dbReference>
<comment type="pathway">
    <text evidence="7">Cofactor biosynthesis; tetrahydrofolate biosynthesis; 4-aminobenzoate from chorismate: step 2/2.</text>
</comment>
<proteinExistence type="inferred from homology"/>
<dbReference type="InterPro" id="IPR043131">
    <property type="entry name" value="BCAT-like_N"/>
</dbReference>
<evidence type="ECO:0000256" key="6">
    <source>
        <dbReference type="ARBA" id="ARBA00023239"/>
    </source>
</evidence>
<dbReference type="KEGG" id="cari:FNU76_16910"/>
<accession>A0A516SIB0</accession>
<evidence type="ECO:0000256" key="4">
    <source>
        <dbReference type="ARBA" id="ARBA00022898"/>
    </source>
</evidence>
<evidence type="ECO:0000256" key="5">
    <source>
        <dbReference type="ARBA" id="ARBA00022909"/>
    </source>
</evidence>
<comment type="catalytic activity">
    <reaction evidence="9">
        <text>4-amino-4-deoxychorismate = 4-aminobenzoate + pyruvate + H(+)</text>
        <dbReference type="Rhea" id="RHEA:16201"/>
        <dbReference type="ChEBI" id="CHEBI:15361"/>
        <dbReference type="ChEBI" id="CHEBI:15378"/>
        <dbReference type="ChEBI" id="CHEBI:17836"/>
        <dbReference type="ChEBI" id="CHEBI:58406"/>
        <dbReference type="EC" id="4.1.3.38"/>
    </reaction>
</comment>
<evidence type="ECO:0000256" key="1">
    <source>
        <dbReference type="ARBA" id="ARBA00001933"/>
    </source>
</evidence>
<evidence type="ECO:0000256" key="3">
    <source>
        <dbReference type="ARBA" id="ARBA00011738"/>
    </source>
</evidence>
<protein>
    <recommendedName>
        <fullName evidence="8">aminodeoxychorismate lyase</fullName>
        <ecNumber evidence="8">4.1.3.38</ecNumber>
    </recommendedName>
</protein>
<dbReference type="Gene3D" id="3.20.10.10">
    <property type="entry name" value="D-amino Acid Aminotransferase, subunit A, domain 2"/>
    <property type="match status" value="1"/>
</dbReference>
<keyword evidence="11" id="KW-1185">Reference proteome</keyword>
<name>A0A516SIB0_9NEIS</name>
<evidence type="ECO:0000256" key="7">
    <source>
        <dbReference type="ARBA" id="ARBA00035633"/>
    </source>
</evidence>
<keyword evidence="4" id="KW-0663">Pyridoxal phosphate</keyword>
<dbReference type="Gene3D" id="3.30.470.10">
    <property type="match status" value="1"/>
</dbReference>
<dbReference type="EC" id="4.1.3.38" evidence="8"/>
<dbReference type="InterPro" id="IPR043132">
    <property type="entry name" value="BCAT-like_C"/>
</dbReference>
<dbReference type="InterPro" id="IPR050571">
    <property type="entry name" value="Class-IV_PLP-Dep_Aminotrnsfr"/>
</dbReference>
<dbReference type="GO" id="GO:0005829">
    <property type="term" value="C:cytosol"/>
    <property type="evidence" value="ECO:0007669"/>
    <property type="project" value="TreeGrafter"/>
</dbReference>
<reference evidence="11" key="1">
    <citation type="submission" date="2019-07" db="EMBL/GenBank/DDBJ databases">
        <title>Chitinimonas sp. nov., isolated from Ny-Alesund, arctica soil.</title>
        <authorList>
            <person name="Xu Q."/>
            <person name="Peng F."/>
        </authorList>
    </citation>
    <scope>NUCLEOTIDE SEQUENCE [LARGE SCALE GENOMIC DNA]</scope>
    <source>
        <strain evidence="11">R3-44</strain>
    </source>
</reference>
<comment type="cofactor">
    <cofactor evidence="1">
        <name>pyridoxal 5'-phosphate</name>
        <dbReference type="ChEBI" id="CHEBI:597326"/>
    </cofactor>
</comment>
<comment type="subunit">
    <text evidence="3">Homodimer.</text>
</comment>
<dbReference type="GO" id="GO:0008153">
    <property type="term" value="P:4-aminobenzoate biosynthetic process"/>
    <property type="evidence" value="ECO:0007669"/>
    <property type="project" value="TreeGrafter"/>
</dbReference>
<dbReference type="OrthoDB" id="9805628at2"/>
<keyword evidence="6 10" id="KW-0456">Lyase</keyword>
<dbReference type="PANTHER" id="PTHR42743:SF2">
    <property type="entry name" value="AMINODEOXYCHORISMATE LYASE"/>
    <property type="match status" value="1"/>
</dbReference>
<dbReference type="RefSeq" id="WP_144279278.1">
    <property type="nucleotide sequence ID" value="NZ_CP041730.1"/>
</dbReference>
<dbReference type="EMBL" id="CP041730">
    <property type="protein sequence ID" value="QDQ27891.1"/>
    <property type="molecule type" value="Genomic_DNA"/>
</dbReference>
<dbReference type="GO" id="GO:0008696">
    <property type="term" value="F:4-amino-4-deoxychorismate lyase activity"/>
    <property type="evidence" value="ECO:0007669"/>
    <property type="project" value="UniProtKB-EC"/>
</dbReference>
<dbReference type="InterPro" id="IPR036038">
    <property type="entry name" value="Aminotransferase-like"/>
</dbReference>
<comment type="similarity">
    <text evidence="2">Belongs to the class-IV pyridoxal-phosphate-dependent aminotransferase family.</text>
</comment>
<dbReference type="SUPFAM" id="SSF56752">
    <property type="entry name" value="D-aminoacid aminotransferase-like PLP-dependent enzymes"/>
    <property type="match status" value="1"/>
</dbReference>
<dbReference type="PANTHER" id="PTHR42743">
    <property type="entry name" value="AMINO-ACID AMINOTRANSFERASE"/>
    <property type="match status" value="1"/>
</dbReference>
<keyword evidence="5" id="KW-0289">Folate biosynthesis</keyword>
<evidence type="ECO:0000256" key="9">
    <source>
        <dbReference type="ARBA" id="ARBA00049529"/>
    </source>
</evidence>
<dbReference type="GO" id="GO:0046656">
    <property type="term" value="P:folic acid biosynthetic process"/>
    <property type="evidence" value="ECO:0007669"/>
    <property type="project" value="UniProtKB-KW"/>
</dbReference>
<gene>
    <name evidence="10" type="primary">pabC</name>
    <name evidence="10" type="ORF">FNU76_16910</name>
</gene>
<dbReference type="InterPro" id="IPR017824">
    <property type="entry name" value="Aminodeoxychorismate_lyase_IV"/>
</dbReference>
<organism evidence="10 11">
    <name type="scientific">Chitinimonas arctica</name>
    <dbReference type="NCBI Taxonomy" id="2594795"/>
    <lineage>
        <taxon>Bacteria</taxon>
        <taxon>Pseudomonadati</taxon>
        <taxon>Pseudomonadota</taxon>
        <taxon>Betaproteobacteria</taxon>
        <taxon>Neisseriales</taxon>
        <taxon>Chitinibacteraceae</taxon>
        <taxon>Chitinimonas</taxon>
    </lineage>
</organism>
<dbReference type="Proteomes" id="UP000317550">
    <property type="component" value="Chromosome"/>
</dbReference>
<evidence type="ECO:0000256" key="2">
    <source>
        <dbReference type="ARBA" id="ARBA00009320"/>
    </source>
</evidence>
<evidence type="ECO:0000256" key="8">
    <source>
        <dbReference type="ARBA" id="ARBA00035676"/>
    </source>
</evidence>
<dbReference type="AlphaFoldDB" id="A0A516SIB0"/>
<dbReference type="Pfam" id="PF01063">
    <property type="entry name" value="Aminotran_4"/>
    <property type="match status" value="1"/>
</dbReference>